<dbReference type="PANTHER" id="PTHR43540">
    <property type="entry name" value="PEROXYUREIDOACRYLATE/UREIDOACRYLATE AMIDOHYDROLASE-RELATED"/>
    <property type="match status" value="1"/>
</dbReference>
<name>A0A5J6SR17_9BACI</name>
<reference evidence="4 5" key="1">
    <citation type="submission" date="2018-07" db="EMBL/GenBank/DDBJ databases">
        <title>Complete genome sequence of Psychrobacillus sp. PB01, isolated from iceberg, and comparative genome analysis of Psychrobacillus strains.</title>
        <authorList>
            <person name="Lee P.C."/>
        </authorList>
    </citation>
    <scope>NUCLEOTIDE SEQUENCE [LARGE SCALE GENOMIC DNA]</scope>
    <source>
        <strain evidence="4 5">PB01</strain>
    </source>
</reference>
<proteinExistence type="inferred from homology"/>
<dbReference type="CDD" id="cd01014">
    <property type="entry name" value="nicotinamidase_related"/>
    <property type="match status" value="1"/>
</dbReference>
<dbReference type="InterPro" id="IPR050272">
    <property type="entry name" value="Isochorismatase-like_hydrls"/>
</dbReference>
<sequence length="174" mass="19570">MKKSALLIIDVQNGMFLEENPVFNDKLVIGNILQLIGNAKSNNVPVIYIQHNAPLGKMLEPGTKAWEIHPAITPAKRDTVIQKTTPDAFYKTNLQEVLQKLPIEHLIIAGIQSDVCVDTTCRNAYSLGYEITLVTDAHSTWDSGKLTAQQIINHHNQVLRWFADTQETKDIIFH</sequence>
<dbReference type="Pfam" id="PF00857">
    <property type="entry name" value="Isochorismatase"/>
    <property type="match status" value="1"/>
</dbReference>
<organism evidence="4 5">
    <name type="scientific">Psychrobacillus glaciei</name>
    <dbReference type="NCBI Taxonomy" id="2283160"/>
    <lineage>
        <taxon>Bacteria</taxon>
        <taxon>Bacillati</taxon>
        <taxon>Bacillota</taxon>
        <taxon>Bacilli</taxon>
        <taxon>Bacillales</taxon>
        <taxon>Bacillaceae</taxon>
        <taxon>Psychrobacillus</taxon>
    </lineage>
</organism>
<evidence type="ECO:0000259" key="3">
    <source>
        <dbReference type="Pfam" id="PF00857"/>
    </source>
</evidence>
<dbReference type="KEGG" id="psyo:PB01_17575"/>
<keyword evidence="2 4" id="KW-0378">Hydrolase</keyword>
<evidence type="ECO:0000256" key="2">
    <source>
        <dbReference type="ARBA" id="ARBA00022801"/>
    </source>
</evidence>
<keyword evidence="5" id="KW-1185">Reference proteome</keyword>
<accession>A0A5J6SR17</accession>
<dbReference type="RefSeq" id="WP_151701347.1">
    <property type="nucleotide sequence ID" value="NZ_CP031223.1"/>
</dbReference>
<evidence type="ECO:0000313" key="4">
    <source>
        <dbReference type="EMBL" id="QFG00467.1"/>
    </source>
</evidence>
<dbReference type="OrthoDB" id="9785724at2"/>
<dbReference type="AlphaFoldDB" id="A0A5J6SR17"/>
<evidence type="ECO:0000313" key="5">
    <source>
        <dbReference type="Proteomes" id="UP000325517"/>
    </source>
</evidence>
<evidence type="ECO:0000256" key="1">
    <source>
        <dbReference type="ARBA" id="ARBA00006336"/>
    </source>
</evidence>
<dbReference type="PANTHER" id="PTHR43540:SF14">
    <property type="entry name" value="ISOCHORISMATASE"/>
    <property type="match status" value="1"/>
</dbReference>
<dbReference type="Proteomes" id="UP000325517">
    <property type="component" value="Chromosome"/>
</dbReference>
<protein>
    <submittedName>
        <fullName evidence="4">Cysteine hydrolase</fullName>
    </submittedName>
</protein>
<comment type="similarity">
    <text evidence="1">Belongs to the isochorismatase family.</text>
</comment>
<dbReference type="EMBL" id="CP031223">
    <property type="protein sequence ID" value="QFG00467.1"/>
    <property type="molecule type" value="Genomic_DNA"/>
</dbReference>
<dbReference type="InterPro" id="IPR036380">
    <property type="entry name" value="Isochorismatase-like_sf"/>
</dbReference>
<dbReference type="Gene3D" id="3.40.50.850">
    <property type="entry name" value="Isochorismatase-like"/>
    <property type="match status" value="1"/>
</dbReference>
<dbReference type="InterPro" id="IPR000868">
    <property type="entry name" value="Isochorismatase-like_dom"/>
</dbReference>
<gene>
    <name evidence="4" type="ORF">PB01_17575</name>
</gene>
<dbReference type="SUPFAM" id="SSF52499">
    <property type="entry name" value="Isochorismatase-like hydrolases"/>
    <property type="match status" value="1"/>
</dbReference>
<feature type="domain" description="Isochorismatase-like" evidence="3">
    <location>
        <begin position="4"/>
        <end position="144"/>
    </location>
</feature>
<dbReference type="GO" id="GO:0016787">
    <property type="term" value="F:hydrolase activity"/>
    <property type="evidence" value="ECO:0007669"/>
    <property type="project" value="UniProtKB-KW"/>
</dbReference>